<dbReference type="KEGG" id="ppoo:LW347_17840"/>
<feature type="compositionally biased region" description="Polar residues" evidence="1">
    <location>
        <begin position="61"/>
        <end position="73"/>
    </location>
</feature>
<dbReference type="EMBL" id="CP090065">
    <property type="protein sequence ID" value="UVO07689.1"/>
    <property type="molecule type" value="Genomic_DNA"/>
</dbReference>
<accession>A0AAE9T217</accession>
<evidence type="ECO:0000256" key="1">
    <source>
        <dbReference type="SAM" id="MobiDB-lite"/>
    </source>
</evidence>
<dbReference type="InterPro" id="IPR001932">
    <property type="entry name" value="PPM-type_phosphatase-like_dom"/>
</dbReference>
<evidence type="ECO:0000259" key="2">
    <source>
        <dbReference type="Pfam" id="PF13672"/>
    </source>
</evidence>
<proteinExistence type="predicted"/>
<feature type="domain" description="PPM-type phosphatase" evidence="2">
    <location>
        <begin position="321"/>
        <end position="566"/>
    </location>
</feature>
<dbReference type="Proteomes" id="UP001059272">
    <property type="component" value="Chromosome"/>
</dbReference>
<evidence type="ECO:0000313" key="3">
    <source>
        <dbReference type="EMBL" id="UVO07689.1"/>
    </source>
</evidence>
<name>A0AAE9T217_9GAMM</name>
<reference evidence="3" key="1">
    <citation type="submission" date="2021-12" db="EMBL/GenBank/DDBJ databases">
        <title>Genome sequence of novel Pectobacterium sp. causing blackleg.</title>
        <authorList>
            <person name="Wang J."/>
        </authorList>
    </citation>
    <scope>NUCLEOTIDE SEQUENCE</scope>
    <source>
        <strain evidence="3">BY21311</strain>
    </source>
</reference>
<dbReference type="RefSeq" id="WP_258883036.1">
    <property type="nucleotide sequence ID" value="NZ_CP090065.1"/>
</dbReference>
<evidence type="ECO:0000313" key="4">
    <source>
        <dbReference type="Proteomes" id="UP001059272"/>
    </source>
</evidence>
<sequence>MDSDVRLNLQIFALILQQAGKTFPNAEVNAWGDDAELRALLDKLREQVMLKAESIAPPLSITESGDATGSRGSTENDDPIGNNDPQSVKPDAVEALETSADAVITPPDAVEISQDMATVSVQDEVISPEIAAPEAVEPPPVPVEQENVEKAQWEAMSFAELNAAQARPATVNALKPGQVPTPSLSNKAPPAAVSLPQAKVNIANARVGAPFNSPIEISLDNGMKPDVQEVVFSEAIGLQFDREAAALVGMPTRSGDWEIAVHWSCGTATVGVTKVLLIVNPDPRSLWKIIDPPADDRYFKANMAQQAIRLPGVNIAAASRRGRSHEHVGTFRDDDYFIAHDNDSGWSVLLVADGAGSAKNSRQGSRLVTAVVGDYLARQLAGESASGLKRAIADWTPEDQREVGTFFVSQFHKAAQLAVHKIHGEALETSESIKSYSTTLLATVALRTDDGLFAASFWLGDGAIAAYGPAGKVRLLGMPDSGEYAGQTRFLDQDAVQDPQFSKRVIIGKWSEISHLILMTDGVSDPYFETDNGLQNAAKWDALIADIAPYLNDSEQAAEQLTEWLNFFSPGNHDDRTIVVAW</sequence>
<dbReference type="InterPro" id="IPR036457">
    <property type="entry name" value="PPM-type-like_dom_sf"/>
</dbReference>
<dbReference type="Gene3D" id="3.60.40.10">
    <property type="entry name" value="PPM-type phosphatase domain"/>
    <property type="match status" value="1"/>
</dbReference>
<protein>
    <submittedName>
        <fullName evidence="3">Protein phosphatase 2C domain-containing protein</fullName>
    </submittedName>
</protein>
<dbReference type="Pfam" id="PF13672">
    <property type="entry name" value="PP2C_2"/>
    <property type="match status" value="1"/>
</dbReference>
<gene>
    <name evidence="3" type="ORF">LW347_17840</name>
</gene>
<dbReference type="SUPFAM" id="SSF81606">
    <property type="entry name" value="PP2C-like"/>
    <property type="match status" value="1"/>
</dbReference>
<feature type="region of interest" description="Disordered" evidence="1">
    <location>
        <begin position="59"/>
        <end position="88"/>
    </location>
</feature>
<organism evidence="3 4">
    <name type="scientific">Pectobacterium polonicum</name>
    <dbReference type="NCBI Taxonomy" id="2485124"/>
    <lineage>
        <taxon>Bacteria</taxon>
        <taxon>Pseudomonadati</taxon>
        <taxon>Pseudomonadota</taxon>
        <taxon>Gammaproteobacteria</taxon>
        <taxon>Enterobacterales</taxon>
        <taxon>Pectobacteriaceae</taxon>
        <taxon>Pectobacterium</taxon>
    </lineage>
</organism>
<dbReference type="AlphaFoldDB" id="A0AAE9T217"/>